<keyword evidence="5" id="KW-0812">Transmembrane</keyword>
<dbReference type="InterPro" id="IPR002792">
    <property type="entry name" value="TRAM_dom"/>
</dbReference>
<feature type="transmembrane region" description="Helical" evidence="5">
    <location>
        <begin position="41"/>
        <end position="61"/>
    </location>
</feature>
<feature type="transmembrane region" description="Helical" evidence="5">
    <location>
        <begin position="108"/>
        <end position="126"/>
    </location>
</feature>
<sequence>MFKRVIVFISAIIGLSFGVTFGPAIWAQLNLKLSTLSNPYLNAFIFGLLFIIVGTIVAPFIERVIRRLIDSLNRLSIPMLLLGLFGMGIGLILGYLLGMPFVNLEIPFISSTLPFVLSFIFALVGYHTAMSRREEFINFFRQNAFRTAINDERPAATLPSNHHVNEVYHSYKILDTSAIIDGRIVDVIETGFMEGIILIPNFVLQELQHIADASDSLKRSKGRRGLDILNELQKNSYLPVEFYDKDFEDVDEVDAKLIRLAKLVDGALVTNDYNLNKVAEFQSIPIFNINELANAMKPVLIPGEQLEVLVIKAGTERKQGVAYLNDGTMIVVEDGQYYLNQRIQVEVTSTIQTNAGRMIFAKPIEE</sequence>
<dbReference type="SUPFAM" id="SSF88723">
    <property type="entry name" value="PIN domain-like"/>
    <property type="match status" value="1"/>
</dbReference>
<keyword evidence="5" id="KW-1133">Transmembrane helix</keyword>
<dbReference type="InterPro" id="IPR002716">
    <property type="entry name" value="PIN_dom"/>
</dbReference>
<dbReference type="CDD" id="cd09877">
    <property type="entry name" value="PIN_YacL-like"/>
    <property type="match status" value="1"/>
</dbReference>
<dbReference type="GO" id="GO:0004518">
    <property type="term" value="F:nuclease activity"/>
    <property type="evidence" value="ECO:0007669"/>
    <property type="project" value="UniProtKB-KW"/>
</dbReference>
<evidence type="ECO:0000259" key="6">
    <source>
        <dbReference type="PROSITE" id="PS50926"/>
    </source>
</evidence>
<evidence type="ECO:0000256" key="3">
    <source>
        <dbReference type="ARBA" id="ARBA00022801"/>
    </source>
</evidence>
<evidence type="ECO:0000256" key="2">
    <source>
        <dbReference type="ARBA" id="ARBA00022722"/>
    </source>
</evidence>
<dbReference type="Gene3D" id="3.40.50.1010">
    <property type="entry name" value="5'-nuclease"/>
    <property type="match status" value="1"/>
</dbReference>
<proteinExistence type="predicted"/>
<dbReference type="AlphaFoldDB" id="A0A2I1JVW7"/>
<accession>A0A2I1JVW7</accession>
<dbReference type="Pfam" id="PF01850">
    <property type="entry name" value="PIN"/>
    <property type="match status" value="1"/>
</dbReference>
<dbReference type="OrthoDB" id="9780734at2"/>
<keyword evidence="3" id="KW-0378">Hydrolase</keyword>
<evidence type="ECO:0000256" key="4">
    <source>
        <dbReference type="ARBA" id="ARBA00022842"/>
    </source>
</evidence>
<dbReference type="PANTHER" id="PTHR11603:SF147">
    <property type="entry name" value="MEMBRANE PROTEIN"/>
    <property type="match status" value="1"/>
</dbReference>
<dbReference type="Proteomes" id="UP000234384">
    <property type="component" value="Unassembled WGS sequence"/>
</dbReference>
<evidence type="ECO:0000256" key="5">
    <source>
        <dbReference type="SAM" id="Phobius"/>
    </source>
</evidence>
<keyword evidence="2" id="KW-0540">Nuclease</keyword>
<dbReference type="EMBL" id="PKHE01000025">
    <property type="protein sequence ID" value="PKY87548.1"/>
    <property type="molecule type" value="Genomic_DNA"/>
</dbReference>
<keyword evidence="4" id="KW-0460">Magnesium</keyword>
<feature type="domain" description="TRAM" evidence="6">
    <location>
        <begin position="299"/>
        <end position="365"/>
    </location>
</feature>
<feature type="transmembrane region" description="Helical" evidence="5">
    <location>
        <begin position="7"/>
        <end position="29"/>
    </location>
</feature>
<organism evidence="7 8">
    <name type="scientific">Falseniella ignava</name>
    <dbReference type="NCBI Taxonomy" id="137730"/>
    <lineage>
        <taxon>Bacteria</taxon>
        <taxon>Bacillati</taxon>
        <taxon>Bacillota</taxon>
        <taxon>Bacilli</taxon>
        <taxon>Lactobacillales</taxon>
        <taxon>Aerococcaceae</taxon>
        <taxon>Falseniella</taxon>
    </lineage>
</organism>
<dbReference type="InterPro" id="IPR029060">
    <property type="entry name" value="PIN-like_dom_sf"/>
</dbReference>
<comment type="caution">
    <text evidence="7">The sequence shown here is derived from an EMBL/GenBank/DDBJ whole genome shotgun (WGS) entry which is preliminary data.</text>
</comment>
<reference evidence="7 8" key="1">
    <citation type="submission" date="2017-12" db="EMBL/GenBank/DDBJ databases">
        <title>Phylogenetic diversity of female urinary microbiome.</title>
        <authorList>
            <person name="Thomas-White K."/>
            <person name="Wolfe A.J."/>
        </authorList>
    </citation>
    <scope>NUCLEOTIDE SEQUENCE [LARGE SCALE GENOMIC DNA]</scope>
    <source>
        <strain evidence="7 8">UMB0898</strain>
    </source>
</reference>
<dbReference type="RefSeq" id="WP_101954707.1">
    <property type="nucleotide sequence ID" value="NZ_PKHE01000025.1"/>
</dbReference>
<gene>
    <name evidence="7" type="ORF">CYJ57_07225</name>
</gene>
<feature type="transmembrane region" description="Helical" evidence="5">
    <location>
        <begin position="81"/>
        <end position="102"/>
    </location>
</feature>
<dbReference type="InterPro" id="IPR052041">
    <property type="entry name" value="Nucleic_acid_metab_PIN/TRAM"/>
</dbReference>
<keyword evidence="5" id="KW-0472">Membrane</keyword>
<evidence type="ECO:0000313" key="8">
    <source>
        <dbReference type="Proteomes" id="UP000234384"/>
    </source>
</evidence>
<protein>
    <submittedName>
        <fullName evidence="7">PIN domain nuclease</fullName>
    </submittedName>
</protein>
<dbReference type="SMART" id="SM00670">
    <property type="entry name" value="PINc"/>
    <property type="match status" value="1"/>
</dbReference>
<dbReference type="PANTHER" id="PTHR11603">
    <property type="entry name" value="AAA FAMILY ATPASE"/>
    <property type="match status" value="1"/>
</dbReference>
<dbReference type="PROSITE" id="PS50926">
    <property type="entry name" value="TRAM"/>
    <property type="match status" value="1"/>
</dbReference>
<evidence type="ECO:0000256" key="1">
    <source>
        <dbReference type="ARBA" id="ARBA00001946"/>
    </source>
</evidence>
<dbReference type="GO" id="GO:0016787">
    <property type="term" value="F:hydrolase activity"/>
    <property type="evidence" value="ECO:0007669"/>
    <property type="project" value="UniProtKB-KW"/>
</dbReference>
<name>A0A2I1JVW7_9LACT</name>
<comment type="cofactor">
    <cofactor evidence="1">
        <name>Mg(2+)</name>
        <dbReference type="ChEBI" id="CHEBI:18420"/>
    </cofactor>
</comment>
<evidence type="ECO:0000313" key="7">
    <source>
        <dbReference type="EMBL" id="PKY87548.1"/>
    </source>
</evidence>